<evidence type="ECO:0000256" key="1">
    <source>
        <dbReference type="SAM" id="MobiDB-lite"/>
    </source>
</evidence>
<dbReference type="GO" id="GO:0006629">
    <property type="term" value="P:lipid metabolic process"/>
    <property type="evidence" value="ECO:0007669"/>
    <property type="project" value="InterPro"/>
</dbReference>
<feature type="signal peptide" evidence="2">
    <location>
        <begin position="1"/>
        <end position="22"/>
    </location>
</feature>
<evidence type="ECO:0000256" key="2">
    <source>
        <dbReference type="SAM" id="SignalP"/>
    </source>
</evidence>
<dbReference type="OMA" id="YPYLMPE"/>
<feature type="chain" id="PRO_5043635605" evidence="2">
    <location>
        <begin position="23"/>
        <end position="375"/>
    </location>
</feature>
<dbReference type="Gene3D" id="3.20.20.190">
    <property type="entry name" value="Phosphatidylinositol (PI) phosphodiesterase"/>
    <property type="match status" value="1"/>
</dbReference>
<accession>A0A4P7N986</accession>
<dbReference type="AlphaFoldDB" id="A0A4P7N986"/>
<evidence type="ECO:0000313" key="3">
    <source>
        <dbReference type="EMBL" id="QBZ59307.1"/>
    </source>
</evidence>
<sequence>MGFSVWSAMTAVLGLSAAVVSAGSPSRHMARADAACNNSPELCSRAYNQITHMGAHDSPFLRDASTGNSIAGNQFFNATVALSAGLRLLQGQVHNVNGVLRLCHSDCSLLDAGPLQDWLAKVKAWMDDHPNDVVTVLLVNSDNMDVAKFGAAFEASGISKYGYKPASTTAPTGNWPTLQTMIDAGTRLVSFIASIDASPTYPYLLSEFSYVFETEFMVTTPTGFNCSRGRPTAAGTAANAIAKNFIPLMNHFKYDSLTSSIQIPAVGDIDSTNSPDATKAGALGLHAATCKNEWGVVPVLVLVDFWDKGPSIQVADVMNAITPTGRSLPSSAGGASGGNKGTTTGRSDGSSTKEPRLGLGTGALVAFMAAAVLMF</sequence>
<dbReference type="PANTHER" id="PTHR13593">
    <property type="match status" value="1"/>
</dbReference>
<feature type="region of interest" description="Disordered" evidence="1">
    <location>
        <begin position="325"/>
        <end position="356"/>
    </location>
</feature>
<keyword evidence="2" id="KW-0732">Signal</keyword>
<protein>
    <submittedName>
        <fullName evidence="3">Uncharacterized protein</fullName>
    </submittedName>
</protein>
<dbReference type="GO" id="GO:0008081">
    <property type="term" value="F:phosphoric diester hydrolase activity"/>
    <property type="evidence" value="ECO:0007669"/>
    <property type="project" value="InterPro"/>
</dbReference>
<reference evidence="3 4" key="1">
    <citation type="journal article" date="2019" name="Mol. Biol. Evol.">
        <title>Blast fungal genomes show frequent chromosomal changes, gene gains and losses, and effector gene turnover.</title>
        <authorList>
            <person name="Gomez Luciano L.B."/>
            <person name="Jason Tsai I."/>
            <person name="Chuma I."/>
            <person name="Tosa Y."/>
            <person name="Chen Y.H."/>
            <person name="Li J.Y."/>
            <person name="Li M.Y."/>
            <person name="Jade Lu M.Y."/>
            <person name="Nakayashiki H."/>
            <person name="Li W.H."/>
        </authorList>
    </citation>
    <scope>NUCLEOTIDE SEQUENCE [LARGE SCALE GENOMIC DNA]</scope>
    <source>
        <strain evidence="3">MZ5-1-6</strain>
    </source>
</reference>
<name>A0A4P7N986_PYROR</name>
<dbReference type="InterPro" id="IPR017946">
    <property type="entry name" value="PLC-like_Pdiesterase_TIM-brl"/>
</dbReference>
<feature type="compositionally biased region" description="Low complexity" evidence="1">
    <location>
        <begin position="341"/>
        <end position="350"/>
    </location>
</feature>
<dbReference type="PANTHER" id="PTHR13593:SF80">
    <property type="entry name" value="PLC-LIKE PHOSPHODIESTERASE"/>
    <property type="match status" value="1"/>
</dbReference>
<dbReference type="InterPro" id="IPR051057">
    <property type="entry name" value="PI-PLC_domain"/>
</dbReference>
<gene>
    <name evidence="3" type="ORF">PoMZ_04268</name>
</gene>
<organism evidence="3 4">
    <name type="scientific">Pyricularia oryzae</name>
    <name type="common">Rice blast fungus</name>
    <name type="synonym">Magnaporthe oryzae</name>
    <dbReference type="NCBI Taxonomy" id="318829"/>
    <lineage>
        <taxon>Eukaryota</taxon>
        <taxon>Fungi</taxon>
        <taxon>Dikarya</taxon>
        <taxon>Ascomycota</taxon>
        <taxon>Pezizomycotina</taxon>
        <taxon>Sordariomycetes</taxon>
        <taxon>Sordariomycetidae</taxon>
        <taxon>Magnaporthales</taxon>
        <taxon>Pyriculariaceae</taxon>
        <taxon>Pyricularia</taxon>
    </lineage>
</organism>
<dbReference type="Pfam" id="PF26146">
    <property type="entry name" value="PI-PLC_X"/>
    <property type="match status" value="1"/>
</dbReference>
<dbReference type="Proteomes" id="UP000294847">
    <property type="component" value="Chromosome 3"/>
</dbReference>
<proteinExistence type="predicted"/>
<dbReference type="SUPFAM" id="SSF51695">
    <property type="entry name" value="PLC-like phosphodiesterases"/>
    <property type="match status" value="1"/>
</dbReference>
<evidence type="ECO:0000313" key="4">
    <source>
        <dbReference type="Proteomes" id="UP000294847"/>
    </source>
</evidence>
<dbReference type="EMBL" id="CP034206">
    <property type="protein sequence ID" value="QBZ59307.1"/>
    <property type="molecule type" value="Genomic_DNA"/>
</dbReference>